<keyword evidence="3" id="KW-1185">Reference proteome</keyword>
<accession>A0AAV0JLK2</accession>
<evidence type="ECO:0000313" key="2">
    <source>
        <dbReference type="EMBL" id="CAI0439947.1"/>
    </source>
</evidence>
<protein>
    <submittedName>
        <fullName evidence="1">Uncharacterized protein</fullName>
    </submittedName>
</protein>
<evidence type="ECO:0000313" key="3">
    <source>
        <dbReference type="Proteomes" id="UP001154282"/>
    </source>
</evidence>
<gene>
    <name evidence="1" type="ORF">LITE_LOCUS14643</name>
    <name evidence="2" type="ORF">LITE_LOCUS26338</name>
</gene>
<proteinExistence type="predicted"/>
<evidence type="ECO:0000313" key="1">
    <source>
        <dbReference type="EMBL" id="CAI0410164.1"/>
    </source>
</evidence>
<name>A0AAV0JLK2_9ROSI</name>
<dbReference type="Proteomes" id="UP001154282">
    <property type="component" value="Unassembled WGS sequence"/>
</dbReference>
<comment type="caution">
    <text evidence="1">The sequence shown here is derived from an EMBL/GenBank/DDBJ whole genome shotgun (WGS) entry which is preliminary data.</text>
</comment>
<dbReference type="EMBL" id="CAMGYJ010000005">
    <property type="protein sequence ID" value="CAI0410164.1"/>
    <property type="molecule type" value="Genomic_DNA"/>
</dbReference>
<reference evidence="1" key="1">
    <citation type="submission" date="2022-08" db="EMBL/GenBank/DDBJ databases">
        <authorList>
            <person name="Gutierrez-Valencia J."/>
        </authorList>
    </citation>
    <scope>NUCLEOTIDE SEQUENCE</scope>
</reference>
<organism evidence="1 3">
    <name type="scientific">Linum tenue</name>
    <dbReference type="NCBI Taxonomy" id="586396"/>
    <lineage>
        <taxon>Eukaryota</taxon>
        <taxon>Viridiplantae</taxon>
        <taxon>Streptophyta</taxon>
        <taxon>Embryophyta</taxon>
        <taxon>Tracheophyta</taxon>
        <taxon>Spermatophyta</taxon>
        <taxon>Magnoliopsida</taxon>
        <taxon>eudicotyledons</taxon>
        <taxon>Gunneridae</taxon>
        <taxon>Pentapetalae</taxon>
        <taxon>rosids</taxon>
        <taxon>fabids</taxon>
        <taxon>Malpighiales</taxon>
        <taxon>Linaceae</taxon>
        <taxon>Linum</taxon>
    </lineage>
</organism>
<sequence length="75" mass="8708">MLYISHHRRSLILSLTIHTRRFLLPNRSTTLFIPTSARTDKNLNPTITIFHSMQRTHYLPTIPSRLASINMPPAK</sequence>
<dbReference type="EMBL" id="CAMGYJ010000006">
    <property type="protein sequence ID" value="CAI0439947.1"/>
    <property type="molecule type" value="Genomic_DNA"/>
</dbReference>
<dbReference type="AlphaFoldDB" id="A0AAV0JLK2"/>